<sequence length="225" mass="24091">MKKLILMLTGCLLSGSLFIARAGHIEGNETAEEERKPAGTMAYRGFIGGMMLHTGYVSSRDITVASPAAGSRTLAVGGAPFGIGGAIRFLFGKHLRVGAEGYVSTLTYGEYHSHAKTGWGGLLADSAWKVGNRCRFFVGGTVGGGSQTNTVILSPVEDDYVAEDFISYRKYGFMAVAPFAGVEVAVNRKVNVVFKADWLLNVTNPEDDFVSGPRIYVGFMFGHTD</sequence>
<reference evidence="2" key="2">
    <citation type="journal article" date="2021" name="PeerJ">
        <title>Extensive microbial diversity within the chicken gut microbiome revealed by metagenomics and culture.</title>
        <authorList>
            <person name="Gilroy R."/>
            <person name="Ravi A."/>
            <person name="Getino M."/>
            <person name="Pursley I."/>
            <person name="Horton D.L."/>
            <person name="Alikhan N.F."/>
            <person name="Baker D."/>
            <person name="Gharbi K."/>
            <person name="Hall N."/>
            <person name="Watson M."/>
            <person name="Adriaenssens E.M."/>
            <person name="Foster-Nyarko E."/>
            <person name="Jarju S."/>
            <person name="Secka A."/>
            <person name="Antonio M."/>
            <person name="Oren A."/>
            <person name="Chaudhuri R.R."/>
            <person name="La Ragione R."/>
            <person name="Hildebrand F."/>
            <person name="Pallen M.J."/>
        </authorList>
    </citation>
    <scope>NUCLEOTIDE SEQUENCE</scope>
    <source>
        <strain evidence="2">B1-20833</strain>
    </source>
</reference>
<evidence type="ECO:0000313" key="2">
    <source>
        <dbReference type="EMBL" id="MBO8452241.1"/>
    </source>
</evidence>
<name>A0A9D9EQ98_9BACT</name>
<protein>
    <recommendedName>
        <fullName evidence="4">Outer membrane protein beta-barrel domain-containing protein</fullName>
    </recommendedName>
</protein>
<accession>A0A9D9EQ98</accession>
<feature type="chain" id="PRO_5039162886" description="Outer membrane protein beta-barrel domain-containing protein" evidence="1">
    <location>
        <begin position="20"/>
        <end position="225"/>
    </location>
</feature>
<dbReference type="EMBL" id="JADIMI010000050">
    <property type="protein sequence ID" value="MBO8452241.1"/>
    <property type="molecule type" value="Genomic_DNA"/>
</dbReference>
<evidence type="ECO:0000256" key="1">
    <source>
        <dbReference type="SAM" id="SignalP"/>
    </source>
</evidence>
<comment type="caution">
    <text evidence="2">The sequence shown here is derived from an EMBL/GenBank/DDBJ whole genome shotgun (WGS) entry which is preliminary data.</text>
</comment>
<feature type="signal peptide" evidence="1">
    <location>
        <begin position="1"/>
        <end position="19"/>
    </location>
</feature>
<gene>
    <name evidence="2" type="ORF">IAC06_05090</name>
</gene>
<evidence type="ECO:0008006" key="4">
    <source>
        <dbReference type="Google" id="ProtNLM"/>
    </source>
</evidence>
<reference evidence="2" key="1">
    <citation type="submission" date="2020-10" db="EMBL/GenBank/DDBJ databases">
        <authorList>
            <person name="Gilroy R."/>
        </authorList>
    </citation>
    <scope>NUCLEOTIDE SEQUENCE</scope>
    <source>
        <strain evidence="2">B1-20833</strain>
    </source>
</reference>
<organism evidence="2 3">
    <name type="scientific">Candidatus Cryptobacteroides intestinavium</name>
    <dbReference type="NCBI Taxonomy" id="2840766"/>
    <lineage>
        <taxon>Bacteria</taxon>
        <taxon>Pseudomonadati</taxon>
        <taxon>Bacteroidota</taxon>
        <taxon>Bacteroidia</taxon>
        <taxon>Bacteroidales</taxon>
        <taxon>Candidatus Cryptobacteroides</taxon>
    </lineage>
</organism>
<dbReference type="AlphaFoldDB" id="A0A9D9EQ98"/>
<proteinExistence type="predicted"/>
<dbReference type="Proteomes" id="UP000823661">
    <property type="component" value="Unassembled WGS sequence"/>
</dbReference>
<evidence type="ECO:0000313" key="3">
    <source>
        <dbReference type="Proteomes" id="UP000823661"/>
    </source>
</evidence>
<keyword evidence="1" id="KW-0732">Signal</keyword>